<gene>
    <name evidence="2" type="ORF">ARMA_2043</name>
    <name evidence="3" type="ORF">SE16_10895</name>
</gene>
<organism evidence="2 4">
    <name type="scientific">Ardenticatena maritima</name>
    <dbReference type="NCBI Taxonomy" id="872965"/>
    <lineage>
        <taxon>Bacteria</taxon>
        <taxon>Bacillati</taxon>
        <taxon>Chloroflexota</taxon>
        <taxon>Ardenticatenia</taxon>
        <taxon>Ardenticatenales</taxon>
        <taxon>Ardenticatenaceae</taxon>
        <taxon>Ardenticatena</taxon>
    </lineage>
</organism>
<reference evidence="3 5" key="2">
    <citation type="submission" date="2015-07" db="EMBL/GenBank/DDBJ databases">
        <title>Whole genome sequence of Ardenticatena maritima DSM 23922.</title>
        <authorList>
            <person name="Hemp J."/>
            <person name="Ward L.M."/>
            <person name="Pace L.A."/>
            <person name="Fischer W.W."/>
        </authorList>
    </citation>
    <scope>NUCLEOTIDE SEQUENCE [LARGE SCALE GENOMIC DNA]</scope>
    <source>
        <strain evidence="3 5">110S</strain>
    </source>
</reference>
<feature type="compositionally biased region" description="Pro residues" evidence="1">
    <location>
        <begin position="86"/>
        <end position="97"/>
    </location>
</feature>
<dbReference type="STRING" id="872965.SE16_10895"/>
<sequence length="156" mass="16218">MAKQAPAKGMSDQMKLLITVASVAGTVSGWGILAYQETAANEIAAADISPTPIPTAIPTPTAEPTPTIDVNALAQQELEALVQTLPPLPTLVPPPDTPNIQVRQPAQITIPQIQVSAPAPAPQPQPQTPTVSNNQPQQPVLRSVSAPPPPKTKSSR</sequence>
<dbReference type="Proteomes" id="UP000037784">
    <property type="component" value="Unassembled WGS sequence"/>
</dbReference>
<feature type="compositionally biased region" description="Polar residues" evidence="1">
    <location>
        <begin position="99"/>
        <end position="109"/>
    </location>
</feature>
<feature type="compositionally biased region" description="Low complexity" evidence="1">
    <location>
        <begin position="128"/>
        <end position="139"/>
    </location>
</feature>
<dbReference type="PATRIC" id="fig|872965.6.peg.2233"/>
<dbReference type="AlphaFoldDB" id="A0A0M9UD62"/>
<protein>
    <submittedName>
        <fullName evidence="2">Uncharacterized protein</fullName>
    </submittedName>
</protein>
<dbReference type="EMBL" id="BBZA01000179">
    <property type="protein sequence ID" value="GAP63620.1"/>
    <property type="molecule type" value="Genomic_DNA"/>
</dbReference>
<dbReference type="EMBL" id="LGKN01000005">
    <property type="protein sequence ID" value="KPL88011.1"/>
    <property type="molecule type" value="Genomic_DNA"/>
</dbReference>
<reference evidence="2 4" key="1">
    <citation type="journal article" date="2015" name="Genome Announc.">
        <title>Draft Genome Sequence of a Heterotrophic Facultative Anaerobic Thermophilic Bacterium, Ardenticatena maritima Strain 110ST.</title>
        <authorList>
            <person name="Kawaichi S."/>
            <person name="Yoshida T."/>
            <person name="Sako Y."/>
            <person name="Nakamura R."/>
        </authorList>
    </citation>
    <scope>NUCLEOTIDE SEQUENCE [LARGE SCALE GENOMIC DNA]</scope>
    <source>
        <strain evidence="2 4">110S</strain>
    </source>
</reference>
<name>A0A0M9UD62_9CHLR</name>
<evidence type="ECO:0000313" key="4">
    <source>
        <dbReference type="Proteomes" id="UP000037784"/>
    </source>
</evidence>
<dbReference type="RefSeq" id="WP_054493431.1">
    <property type="nucleotide sequence ID" value="NZ_BBZA01000179.1"/>
</dbReference>
<dbReference type="InParanoid" id="A0A0M9UD62"/>
<feature type="compositionally biased region" description="Pro residues" evidence="1">
    <location>
        <begin position="146"/>
        <end position="156"/>
    </location>
</feature>
<evidence type="ECO:0000313" key="5">
    <source>
        <dbReference type="Proteomes" id="UP000050502"/>
    </source>
</evidence>
<comment type="caution">
    <text evidence="2">The sequence shown here is derived from an EMBL/GenBank/DDBJ whole genome shotgun (WGS) entry which is preliminary data.</text>
</comment>
<keyword evidence="4" id="KW-1185">Reference proteome</keyword>
<evidence type="ECO:0000256" key="1">
    <source>
        <dbReference type="SAM" id="MobiDB-lite"/>
    </source>
</evidence>
<reference evidence="4" key="3">
    <citation type="submission" date="2015-08" db="EMBL/GenBank/DDBJ databases">
        <title>Draft Genome Sequence of a Heterotrophic Facultative Anaerobic Bacterium Ardenticatena maritima Strain 110S.</title>
        <authorList>
            <person name="Kawaichi S."/>
            <person name="Yoshida T."/>
            <person name="Sako Y."/>
            <person name="Nakamura R."/>
        </authorList>
    </citation>
    <scope>NUCLEOTIDE SEQUENCE [LARGE SCALE GENOMIC DNA]</scope>
    <source>
        <strain evidence="4">110S</strain>
    </source>
</reference>
<feature type="region of interest" description="Disordered" evidence="1">
    <location>
        <begin position="86"/>
        <end position="156"/>
    </location>
</feature>
<evidence type="ECO:0000313" key="3">
    <source>
        <dbReference type="EMBL" id="KPL88011.1"/>
    </source>
</evidence>
<accession>A0A0M9UD62</accession>
<dbReference type="Proteomes" id="UP000050502">
    <property type="component" value="Unassembled WGS sequence"/>
</dbReference>
<proteinExistence type="predicted"/>
<evidence type="ECO:0000313" key="2">
    <source>
        <dbReference type="EMBL" id="GAP63620.1"/>
    </source>
</evidence>